<evidence type="ECO:0000313" key="4">
    <source>
        <dbReference type="Proteomes" id="UP000215367"/>
    </source>
</evidence>
<gene>
    <name evidence="3" type="ORF">CHT98_21445</name>
</gene>
<dbReference type="GO" id="GO:0016740">
    <property type="term" value="F:transferase activity"/>
    <property type="evidence" value="ECO:0007669"/>
    <property type="project" value="UniProtKB-KW"/>
</dbReference>
<protein>
    <submittedName>
        <fullName evidence="3">Glycosyl transferase</fullName>
    </submittedName>
</protein>
<keyword evidence="3" id="KW-0614">Plasmid</keyword>
<comment type="caution">
    <text evidence="3">The sequence shown here is derived from an EMBL/GenBank/DDBJ whole genome shotgun (WGS) entry which is preliminary data.</text>
</comment>
<dbReference type="InterPro" id="IPR001173">
    <property type="entry name" value="Glyco_trans_2-like"/>
</dbReference>
<dbReference type="InterPro" id="IPR050256">
    <property type="entry name" value="Glycosyltransferase_2"/>
</dbReference>
<organism evidence="3 4">
    <name type="scientific">Azospirillum brasilense</name>
    <dbReference type="NCBI Taxonomy" id="192"/>
    <lineage>
        <taxon>Bacteria</taxon>
        <taxon>Pseudomonadati</taxon>
        <taxon>Pseudomonadota</taxon>
        <taxon>Alphaproteobacteria</taxon>
        <taxon>Rhodospirillales</taxon>
        <taxon>Azospirillaceae</taxon>
        <taxon>Azospirillum</taxon>
    </lineage>
</organism>
<name>A0A235H8W4_AZOBR</name>
<feature type="domain" description="Glycosyltransferase 2-like" evidence="2">
    <location>
        <begin position="262"/>
        <end position="392"/>
    </location>
</feature>
<dbReference type="PANTHER" id="PTHR48090">
    <property type="entry name" value="UNDECAPRENYL-PHOSPHATE 4-DEOXY-4-FORMAMIDO-L-ARABINOSE TRANSFERASE-RELATED"/>
    <property type="match status" value="1"/>
</dbReference>
<dbReference type="RefSeq" id="WP_094305511.1">
    <property type="nucleotide sequence ID" value="NZ_NOWT01000023.1"/>
</dbReference>
<feature type="region of interest" description="Disordered" evidence="1">
    <location>
        <begin position="1"/>
        <end position="25"/>
    </location>
</feature>
<dbReference type="Pfam" id="PF13489">
    <property type="entry name" value="Methyltransf_23"/>
    <property type="match status" value="1"/>
</dbReference>
<dbReference type="Gene3D" id="3.90.550.10">
    <property type="entry name" value="Spore Coat Polysaccharide Biosynthesis Protein SpsA, Chain A"/>
    <property type="match status" value="1"/>
</dbReference>
<reference evidence="3 4" key="1">
    <citation type="submission" date="2017-07" db="EMBL/GenBank/DDBJ databases">
        <title>Whole genome sequence of Azospirillum brasilense 2A1, a potential biofertilizer strain.</title>
        <authorList>
            <person name="Fontana C.A."/>
            <person name="Toffoli L.M."/>
            <person name="Salazar S.M."/>
            <person name="Puglisi E."/>
            <person name="Pedraza R."/>
            <person name="Bassi D."/>
            <person name="Cocconcelli P.S."/>
        </authorList>
    </citation>
    <scope>NUCLEOTIDE SEQUENCE [LARGE SCALE GENOMIC DNA]</scope>
    <source>
        <strain evidence="3 4">2A1</strain>
        <plasmid evidence="3">unnamed</plasmid>
    </source>
</reference>
<dbReference type="SUPFAM" id="SSF53448">
    <property type="entry name" value="Nucleotide-diphospho-sugar transferases"/>
    <property type="match status" value="1"/>
</dbReference>
<dbReference type="InterPro" id="IPR029044">
    <property type="entry name" value="Nucleotide-diphossugar_trans"/>
</dbReference>
<dbReference type="InterPro" id="IPR029063">
    <property type="entry name" value="SAM-dependent_MTases_sf"/>
</dbReference>
<dbReference type="Gene3D" id="3.40.50.150">
    <property type="entry name" value="Vaccinia Virus protein VP39"/>
    <property type="match status" value="1"/>
</dbReference>
<dbReference type="SUPFAM" id="SSF53335">
    <property type="entry name" value="S-adenosyl-L-methionine-dependent methyltransferases"/>
    <property type="match status" value="1"/>
</dbReference>
<sequence>MTVESFEDTAAGAPTRTGDAASLSPRQESVRMLFDSLAPERDRWVERNRAFHEADRAYLRFLIPENASVLEIGCGTGDTLAFLEPSRGVGIDLSPAMIERARQRHPGLEFHTGNAEDPAVLAGVEGRFDVILLSDTVGFLDDIEETLRQLHRFATPQTRIIVSYHSRLWEPVLAAAERFGLKMPQGQMNWLSSADIAGLLTLAGWQPVKREWRQLVPRRLLGLGTLINRSIAPLPGVRKLCLRNYVVGRPIAREQERQPSCTVLIPCRNERGNIENAIRRMPRFCPDLEVIYVEGNSQDSTYEECLRVQAAYPDWDIKVMKQPGKGKGDAVRAGFAAARGDILMILDADLTVPPESLPKFYRAIASGQGEFINGTRLVYPMADEAMRFLNWIANRAFARIFSFLLNTRFTDTLCGTKVLWRRDYDQIVANRHYFGDFDPFGDFDLIFGASKLNLEIVEVPIRYADRSYGETQISRFTHGWLLLRMVLFAWKKLKAL</sequence>
<evidence type="ECO:0000256" key="1">
    <source>
        <dbReference type="SAM" id="MobiDB-lite"/>
    </source>
</evidence>
<dbReference type="Pfam" id="PF00535">
    <property type="entry name" value="Glycos_transf_2"/>
    <property type="match status" value="1"/>
</dbReference>
<keyword evidence="3" id="KW-0808">Transferase</keyword>
<dbReference type="AlphaFoldDB" id="A0A235H8W4"/>
<evidence type="ECO:0000313" key="3">
    <source>
        <dbReference type="EMBL" id="OYD82320.1"/>
    </source>
</evidence>
<accession>A0A235H8W4</accession>
<dbReference type="PANTHER" id="PTHR48090:SF7">
    <property type="entry name" value="RFBJ PROTEIN"/>
    <property type="match status" value="1"/>
</dbReference>
<dbReference type="CDD" id="cd02440">
    <property type="entry name" value="AdoMet_MTases"/>
    <property type="match status" value="1"/>
</dbReference>
<proteinExistence type="predicted"/>
<dbReference type="Proteomes" id="UP000215367">
    <property type="component" value="Unassembled WGS sequence"/>
</dbReference>
<evidence type="ECO:0000259" key="2">
    <source>
        <dbReference type="Pfam" id="PF00535"/>
    </source>
</evidence>
<dbReference type="EMBL" id="NOWT01000023">
    <property type="protein sequence ID" value="OYD82320.1"/>
    <property type="molecule type" value="Genomic_DNA"/>
</dbReference>
<geneLocation type="plasmid" evidence="3">
    <name>unnamed</name>
</geneLocation>
<dbReference type="CDD" id="cd04179">
    <property type="entry name" value="DPM_DPG-synthase_like"/>
    <property type="match status" value="1"/>
</dbReference>